<keyword evidence="3" id="KW-1185">Reference proteome</keyword>
<name>A0A1H4HCN3_9SPHI</name>
<dbReference type="Pfam" id="PF13619">
    <property type="entry name" value="KTSC"/>
    <property type="match status" value="1"/>
</dbReference>
<reference evidence="2 3" key="1">
    <citation type="submission" date="2016-10" db="EMBL/GenBank/DDBJ databases">
        <authorList>
            <person name="de Groot N.N."/>
        </authorList>
    </citation>
    <scope>NUCLEOTIDE SEQUENCE [LARGE SCALE GENOMIC DNA]</scope>
    <source>
        <strain evidence="2 3">DSM 19033</strain>
    </source>
</reference>
<evidence type="ECO:0000313" key="2">
    <source>
        <dbReference type="EMBL" id="SEB19426.1"/>
    </source>
</evidence>
<organism evidence="2 3">
    <name type="scientific">Pedobacter hartonius</name>
    <dbReference type="NCBI Taxonomy" id="425514"/>
    <lineage>
        <taxon>Bacteria</taxon>
        <taxon>Pseudomonadati</taxon>
        <taxon>Bacteroidota</taxon>
        <taxon>Sphingobacteriia</taxon>
        <taxon>Sphingobacteriales</taxon>
        <taxon>Sphingobacteriaceae</taxon>
        <taxon>Pedobacter</taxon>
    </lineage>
</organism>
<dbReference type="AlphaFoldDB" id="A0A1H4HCN3"/>
<dbReference type="STRING" id="425514.SAMN05443550_11576"/>
<dbReference type="RefSeq" id="WP_090559822.1">
    <property type="nucleotide sequence ID" value="NZ_FNRA01000015.1"/>
</dbReference>
<proteinExistence type="predicted"/>
<dbReference type="Proteomes" id="UP000198850">
    <property type="component" value="Unassembled WGS sequence"/>
</dbReference>
<feature type="domain" description="KTSC" evidence="1">
    <location>
        <begin position="3"/>
        <end position="59"/>
    </location>
</feature>
<protein>
    <submittedName>
        <fullName evidence="2">KTSC domain-containing protein</fullName>
    </submittedName>
</protein>
<accession>A0A1H4HCN3</accession>
<dbReference type="InterPro" id="IPR025309">
    <property type="entry name" value="KTSC_dom"/>
</dbReference>
<dbReference type="EMBL" id="FNRA01000015">
    <property type="protein sequence ID" value="SEB19426.1"/>
    <property type="molecule type" value="Genomic_DNA"/>
</dbReference>
<sequence length="66" mass="7776">MPSTVIEHFSYDPDSSTLTIIFVSGNVYSYKDVPRKVYRSLKIAGSKGRYFNHFIRNKFEFEHLQI</sequence>
<gene>
    <name evidence="2" type="ORF">SAMN05443550_11576</name>
</gene>
<evidence type="ECO:0000313" key="3">
    <source>
        <dbReference type="Proteomes" id="UP000198850"/>
    </source>
</evidence>
<evidence type="ECO:0000259" key="1">
    <source>
        <dbReference type="Pfam" id="PF13619"/>
    </source>
</evidence>
<dbReference type="OrthoDB" id="8450910at2"/>